<proteinExistence type="predicted"/>
<keyword evidence="2" id="KW-1185">Reference proteome</keyword>
<reference evidence="1" key="1">
    <citation type="submission" date="2024-12" db="EMBL/GenBank/DDBJ databases">
        <authorList>
            <person name="Wu N."/>
        </authorList>
    </citation>
    <scope>NUCLEOTIDE SEQUENCE</scope>
    <source>
        <strain evidence="1">P15</strain>
    </source>
</reference>
<comment type="caution">
    <text evidence="1">The sequence shown here is derived from an EMBL/GenBank/DDBJ whole genome shotgun (WGS) entry which is preliminary data.</text>
</comment>
<dbReference type="EMBL" id="JBJURJ010000023">
    <property type="protein sequence ID" value="MFM9331923.1"/>
    <property type="molecule type" value="Genomic_DNA"/>
</dbReference>
<evidence type="ECO:0000313" key="1">
    <source>
        <dbReference type="EMBL" id="MFM9331923.1"/>
    </source>
</evidence>
<gene>
    <name evidence="1" type="ORF">ACI1P1_26865</name>
</gene>
<dbReference type="Proteomes" id="UP001631969">
    <property type="component" value="Unassembled WGS sequence"/>
</dbReference>
<evidence type="ECO:0000313" key="2">
    <source>
        <dbReference type="Proteomes" id="UP001631969"/>
    </source>
</evidence>
<organism evidence="1 2">
    <name type="scientific">Paenibacillus mesotrionivorans</name>
    <dbReference type="NCBI Taxonomy" id="3160968"/>
    <lineage>
        <taxon>Bacteria</taxon>
        <taxon>Bacillati</taxon>
        <taxon>Bacillota</taxon>
        <taxon>Bacilli</taxon>
        <taxon>Bacillales</taxon>
        <taxon>Paenibacillaceae</taxon>
        <taxon>Paenibacillus</taxon>
    </lineage>
</organism>
<accession>A0ACC7P4L7</accession>
<protein>
    <submittedName>
        <fullName evidence="1">Uncharacterized protein</fullName>
    </submittedName>
</protein>
<sequence>MRKNVTKTLLMGTLLAVAAVGAGCTKEPDLAKEKMEQAFLKQSEAAAYSFSGKATMNIQLPSEGAGKNLIASALKGMLTKGTLEWSGAATYEPVRLEAELKSTPEGSTTAMALPLLFKDNKLYLQLPLLGKQNESFSLDMAELSSLSGQTSPFTQDSLKAAGKLVSEAFRLLIADMDAKWFATVEDTVQADGSKLPVYRLEITEKNKSEIEAAIKGKLPELIDRLSAAGIAGDDQVQSLKSAAAGFVLQAPGEISVAVDQTGFVRRENLQLTFSGTGAGGASAANSIKLEQSFADINGTPAFKQEPPANARSLGDILKLLMPQTKQK</sequence>
<name>A0ACC7P4L7_9BACL</name>